<dbReference type="AlphaFoldDB" id="A0AAV7MAC9"/>
<feature type="coiled-coil region" evidence="1">
    <location>
        <begin position="67"/>
        <end position="94"/>
    </location>
</feature>
<dbReference type="EMBL" id="JANPWB010000014">
    <property type="protein sequence ID" value="KAJ1098883.1"/>
    <property type="molecule type" value="Genomic_DNA"/>
</dbReference>
<comment type="caution">
    <text evidence="2">The sequence shown here is derived from an EMBL/GenBank/DDBJ whole genome shotgun (WGS) entry which is preliminary data.</text>
</comment>
<name>A0AAV7MAC9_PLEWA</name>
<gene>
    <name evidence="2" type="ORF">NDU88_003990</name>
</gene>
<dbReference type="Proteomes" id="UP001066276">
    <property type="component" value="Chromosome 10"/>
</dbReference>
<evidence type="ECO:0000256" key="1">
    <source>
        <dbReference type="SAM" id="Coils"/>
    </source>
</evidence>
<keyword evidence="1" id="KW-0175">Coiled coil</keyword>
<keyword evidence="3" id="KW-1185">Reference proteome</keyword>
<organism evidence="2 3">
    <name type="scientific">Pleurodeles waltl</name>
    <name type="common">Iberian ribbed newt</name>
    <dbReference type="NCBI Taxonomy" id="8319"/>
    <lineage>
        <taxon>Eukaryota</taxon>
        <taxon>Metazoa</taxon>
        <taxon>Chordata</taxon>
        <taxon>Craniata</taxon>
        <taxon>Vertebrata</taxon>
        <taxon>Euteleostomi</taxon>
        <taxon>Amphibia</taxon>
        <taxon>Batrachia</taxon>
        <taxon>Caudata</taxon>
        <taxon>Salamandroidea</taxon>
        <taxon>Salamandridae</taxon>
        <taxon>Pleurodelinae</taxon>
        <taxon>Pleurodeles</taxon>
    </lineage>
</organism>
<reference evidence="2" key="1">
    <citation type="journal article" date="2022" name="bioRxiv">
        <title>Sequencing and chromosome-scale assembly of the giantPleurodeles waltlgenome.</title>
        <authorList>
            <person name="Brown T."/>
            <person name="Elewa A."/>
            <person name="Iarovenko S."/>
            <person name="Subramanian E."/>
            <person name="Araus A.J."/>
            <person name="Petzold A."/>
            <person name="Susuki M."/>
            <person name="Suzuki K.-i.T."/>
            <person name="Hayashi T."/>
            <person name="Toyoda A."/>
            <person name="Oliveira C."/>
            <person name="Osipova E."/>
            <person name="Leigh N.D."/>
            <person name="Simon A."/>
            <person name="Yun M.H."/>
        </authorList>
    </citation>
    <scope>NUCLEOTIDE SEQUENCE</scope>
    <source>
        <strain evidence="2">20211129_DDA</strain>
        <tissue evidence="2">Liver</tissue>
    </source>
</reference>
<proteinExistence type="predicted"/>
<evidence type="ECO:0000313" key="2">
    <source>
        <dbReference type="EMBL" id="KAJ1098883.1"/>
    </source>
</evidence>
<sequence length="162" mass="18024">MAHLECPSALEDILDAVLLAIDNTWTSLESKIDMVSSDLGLLHADHGKLADRVTLVEQTVMTLPPRMDNLDTALKELMDRVRMLEQRAEDAEGRSRRNNVRLVGLTEGAKGPKPMQYIKTWLCTILPLDTSPVFSPLSKYIKYRTGVPLPATNSAMIPSLPR</sequence>
<evidence type="ECO:0000313" key="3">
    <source>
        <dbReference type="Proteomes" id="UP001066276"/>
    </source>
</evidence>
<protein>
    <submittedName>
        <fullName evidence="2">Uncharacterized protein</fullName>
    </submittedName>
</protein>
<accession>A0AAV7MAC9</accession>